<dbReference type="Pfam" id="PF11716">
    <property type="entry name" value="MDMPI_N"/>
    <property type="match status" value="1"/>
</dbReference>
<dbReference type="InterPro" id="IPR024344">
    <property type="entry name" value="MDMPI_metal-binding"/>
</dbReference>
<dbReference type="Gene3D" id="1.20.120.450">
    <property type="entry name" value="dinb family like domain"/>
    <property type="match status" value="1"/>
</dbReference>
<dbReference type="NCBIfam" id="TIGR03083">
    <property type="entry name" value="maleylpyruvate isomerase family mycothiol-dependent enzyme"/>
    <property type="match status" value="1"/>
</dbReference>
<dbReference type="eggNOG" id="ENOG50314EV">
    <property type="taxonomic scope" value="Bacteria"/>
</dbReference>
<keyword evidence="3" id="KW-1185">Reference proteome</keyword>
<dbReference type="Proteomes" id="UP000035065">
    <property type="component" value="Unassembled WGS sequence"/>
</dbReference>
<evidence type="ECO:0000259" key="1">
    <source>
        <dbReference type="Pfam" id="PF11716"/>
    </source>
</evidence>
<proteinExistence type="predicted"/>
<evidence type="ECO:0000313" key="3">
    <source>
        <dbReference type="Proteomes" id="UP000035065"/>
    </source>
</evidence>
<dbReference type="GO" id="GO:0046872">
    <property type="term" value="F:metal ion binding"/>
    <property type="evidence" value="ECO:0007669"/>
    <property type="project" value="InterPro"/>
</dbReference>
<sequence length="204" mass="22367">MTMAQVEREELASFLSTLTPDDWEQPSLCDGWRVRDVAAHIVSYDTLDAQSLATRLRRGHFTLDGSNAAGVDASQGLTPPEILETFSRSTRPRGLTAAFGGRVALLDTMIHQQDIRRALACPRTIPTDRLRAALSFSRIALALGQPWRTRGLSLITTDLDWRSGFGKEVRGPAEPLLMTIAGRRGCARELTGVGVGVLRRRIGD</sequence>
<evidence type="ECO:0000313" key="2">
    <source>
        <dbReference type="EMBL" id="EGD55507.1"/>
    </source>
</evidence>
<feature type="domain" description="Mycothiol-dependent maleylpyruvate isomerase metal-binding" evidence="1">
    <location>
        <begin position="7"/>
        <end position="91"/>
    </location>
</feature>
<gene>
    <name evidence="2" type="ORF">SCNU_07338</name>
</gene>
<dbReference type="STRING" id="644548.SCNU_07338"/>
<dbReference type="RefSeq" id="WP_009678706.1">
    <property type="nucleotide sequence ID" value="NZ_AEUD01000005.1"/>
</dbReference>
<accession>F1YHV3</accession>
<reference evidence="2 3" key="1">
    <citation type="journal article" date="2011" name="J. Bacteriol.">
        <title>Draft Genome Sequence of Gordonia neofelifaecis NRRL B-59395, a Cholesterol-Degrading Actinomycete.</title>
        <authorList>
            <person name="Ge F."/>
            <person name="Li W."/>
            <person name="Chen G."/>
            <person name="Liu Y."/>
            <person name="Zhang G."/>
            <person name="Yong B."/>
            <person name="Wang Q."/>
            <person name="Wang N."/>
            <person name="Huang Z."/>
            <person name="Li W."/>
            <person name="Wang J."/>
            <person name="Wu C."/>
            <person name="Xie Q."/>
            <person name="Liu G."/>
        </authorList>
    </citation>
    <scope>NUCLEOTIDE SEQUENCE [LARGE SCALE GENOMIC DNA]</scope>
    <source>
        <strain evidence="2 3">NRRL B-59395</strain>
    </source>
</reference>
<name>F1YHV3_9ACTN</name>
<organism evidence="2 3">
    <name type="scientific">Gordonia neofelifaecis NRRL B-59395</name>
    <dbReference type="NCBI Taxonomy" id="644548"/>
    <lineage>
        <taxon>Bacteria</taxon>
        <taxon>Bacillati</taxon>
        <taxon>Actinomycetota</taxon>
        <taxon>Actinomycetes</taxon>
        <taxon>Mycobacteriales</taxon>
        <taxon>Gordoniaceae</taxon>
        <taxon>Gordonia</taxon>
    </lineage>
</organism>
<comment type="caution">
    <text evidence="2">The sequence shown here is derived from an EMBL/GenBank/DDBJ whole genome shotgun (WGS) entry which is preliminary data.</text>
</comment>
<dbReference type="InterPro" id="IPR017517">
    <property type="entry name" value="Maleyloyr_isom"/>
</dbReference>
<dbReference type="SUPFAM" id="SSF109854">
    <property type="entry name" value="DinB/YfiT-like putative metalloenzymes"/>
    <property type="match status" value="1"/>
</dbReference>
<protein>
    <recommendedName>
        <fullName evidence="1">Mycothiol-dependent maleylpyruvate isomerase metal-binding domain-containing protein</fullName>
    </recommendedName>
</protein>
<dbReference type="AlphaFoldDB" id="F1YHV3"/>
<dbReference type="EMBL" id="AEUD01000005">
    <property type="protein sequence ID" value="EGD55507.1"/>
    <property type="molecule type" value="Genomic_DNA"/>
</dbReference>
<dbReference type="InterPro" id="IPR034660">
    <property type="entry name" value="DinB/YfiT-like"/>
</dbReference>